<accession>A0AAT9FQL5</accession>
<dbReference type="InterPro" id="IPR050708">
    <property type="entry name" value="T6SS_VgrG/RHS"/>
</dbReference>
<feature type="domain" description="T6SS Phospholipase effector Tle1-like catalytic" evidence="2">
    <location>
        <begin position="99"/>
        <end position="210"/>
    </location>
</feature>
<feature type="compositionally biased region" description="Polar residues" evidence="1">
    <location>
        <begin position="282"/>
        <end position="301"/>
    </location>
</feature>
<feature type="region of interest" description="Disordered" evidence="1">
    <location>
        <begin position="282"/>
        <end position="310"/>
    </location>
</feature>
<protein>
    <recommendedName>
        <fullName evidence="2">T6SS Phospholipase effector Tle1-like catalytic domain-containing protein</fullName>
    </recommendedName>
</protein>
<evidence type="ECO:0000259" key="2">
    <source>
        <dbReference type="Pfam" id="PF09994"/>
    </source>
</evidence>
<dbReference type="InterPro" id="IPR018712">
    <property type="entry name" value="Tle1-like_cat"/>
</dbReference>
<gene>
    <name evidence="3" type="ORF">NT6N_33080</name>
</gene>
<dbReference type="Pfam" id="PF09994">
    <property type="entry name" value="T6SS_Tle1-like_cat"/>
    <property type="match status" value="1"/>
</dbReference>
<dbReference type="PANTHER" id="PTHR32305">
    <property type="match status" value="1"/>
</dbReference>
<reference evidence="3" key="1">
    <citation type="submission" date="2024-07" db="EMBL/GenBank/DDBJ databases">
        <title>Complete genome sequence of Verrucomicrobiaceae bacterium NT6N.</title>
        <authorList>
            <person name="Huang C."/>
            <person name="Takami H."/>
            <person name="Hamasaki K."/>
        </authorList>
    </citation>
    <scope>NUCLEOTIDE SEQUENCE</scope>
    <source>
        <strain evidence="3">NT6N</strain>
    </source>
</reference>
<dbReference type="InterPro" id="IPR022385">
    <property type="entry name" value="Rhs_assc_core"/>
</dbReference>
<organism evidence="3">
    <name type="scientific">Oceaniferula spumae</name>
    <dbReference type="NCBI Taxonomy" id="2979115"/>
    <lineage>
        <taxon>Bacteria</taxon>
        <taxon>Pseudomonadati</taxon>
        <taxon>Verrucomicrobiota</taxon>
        <taxon>Verrucomicrobiia</taxon>
        <taxon>Verrucomicrobiales</taxon>
        <taxon>Verrucomicrobiaceae</taxon>
        <taxon>Oceaniferula</taxon>
    </lineage>
</organism>
<dbReference type="PANTHER" id="PTHR32305:SF15">
    <property type="entry name" value="PROTEIN RHSA-RELATED"/>
    <property type="match status" value="1"/>
</dbReference>
<dbReference type="AlphaFoldDB" id="A0AAT9FQL5"/>
<proteinExistence type="predicted"/>
<dbReference type="Gene3D" id="2.180.10.10">
    <property type="entry name" value="RHS repeat-associated core"/>
    <property type="match status" value="1"/>
</dbReference>
<evidence type="ECO:0000256" key="1">
    <source>
        <dbReference type="SAM" id="MobiDB-lite"/>
    </source>
</evidence>
<dbReference type="KEGG" id="osu:NT6N_33080"/>
<sequence length="338" mass="36937">MDLSGSMQGAGGVGGLLSVTGHFGVVKTHFYQAFDGNVSEYLNAKTGLNYYGYRYYDPVTGRWINRDPIEERGGLNLYAMVNNNPINWIDRLGRNVYGIDGTNMNALRHSHQRSNVLDFLERAAAAGEPAYYQAGPASNDSSQLRLSDITGLFGPSMRSRISGVHKLICKHWCEDKTIKINLVGWSRGAVAVQEVARRLAEKGCCCKEDGKKTLYKPIPVNFLGLYDAVDRTAIVGLYNDNLTDNVVENFNHAMRTGSPSETAFPIQRTGHDNEVGYVHPNPTQNGDATTSHGDIGTQGNHLTPRGPEGRAGNVPQPHADMINAARNAGVNMNTSNLR</sequence>
<evidence type="ECO:0000313" key="3">
    <source>
        <dbReference type="EMBL" id="BDS08268.1"/>
    </source>
</evidence>
<dbReference type="NCBIfam" id="TIGR03696">
    <property type="entry name" value="Rhs_assc_core"/>
    <property type="match status" value="1"/>
</dbReference>
<dbReference type="EMBL" id="AP026866">
    <property type="protein sequence ID" value="BDS08268.1"/>
    <property type="molecule type" value="Genomic_DNA"/>
</dbReference>
<name>A0AAT9FQL5_9BACT</name>
<dbReference type="PRINTS" id="PR00394">
    <property type="entry name" value="RHSPROTEIN"/>
</dbReference>